<dbReference type="AlphaFoldDB" id="A0AAW6U5A5"/>
<name>A0AAW6U5A5_9MOLU</name>
<evidence type="ECO:0000313" key="4">
    <source>
        <dbReference type="Proteomes" id="UP001431532"/>
    </source>
</evidence>
<accession>A0AAW6U5A5</accession>
<dbReference type="CDD" id="cd16442">
    <property type="entry name" value="BPL"/>
    <property type="match status" value="1"/>
</dbReference>
<feature type="domain" description="BPL/LPL catalytic" evidence="2">
    <location>
        <begin position="1"/>
        <end position="174"/>
    </location>
</feature>
<dbReference type="Proteomes" id="UP001431532">
    <property type="component" value="Unassembled WGS sequence"/>
</dbReference>
<reference evidence="3" key="1">
    <citation type="submission" date="2023-05" db="EMBL/GenBank/DDBJ databases">
        <title>Mariniplasma microaerophilum sp. nov., a novel anaerobic mollicute isolated from terrestrial mud volcano, Taman Peninsula, Russia.</title>
        <authorList>
            <person name="Khomyakova M.A."/>
            <person name="Merkel A.Y."/>
            <person name="Slobodkin A.I."/>
        </authorList>
    </citation>
    <scope>NUCLEOTIDE SEQUENCE</scope>
    <source>
        <strain evidence="3">M4Ah</strain>
    </source>
</reference>
<dbReference type="SUPFAM" id="SSF55681">
    <property type="entry name" value="Class II aaRS and biotin synthetases"/>
    <property type="match status" value="1"/>
</dbReference>
<dbReference type="InterPro" id="IPR045864">
    <property type="entry name" value="aa-tRNA-synth_II/BPL/LPL"/>
</dbReference>
<gene>
    <name evidence="3" type="ORF">QJ521_05870</name>
</gene>
<dbReference type="Gene3D" id="3.30.930.10">
    <property type="entry name" value="Bira Bifunctional Protein, Domain 2"/>
    <property type="match status" value="1"/>
</dbReference>
<dbReference type="PANTHER" id="PTHR12835">
    <property type="entry name" value="BIOTIN PROTEIN LIGASE"/>
    <property type="match status" value="1"/>
</dbReference>
<dbReference type="PANTHER" id="PTHR12835:SF5">
    <property type="entry name" value="BIOTIN--PROTEIN LIGASE"/>
    <property type="match status" value="1"/>
</dbReference>
<keyword evidence="4" id="KW-1185">Reference proteome</keyword>
<dbReference type="InterPro" id="IPR004408">
    <property type="entry name" value="Biotin_CoA_COase_ligase"/>
</dbReference>
<dbReference type="Pfam" id="PF03099">
    <property type="entry name" value="BPL_LplA_LipB"/>
    <property type="match status" value="1"/>
</dbReference>
<dbReference type="InterPro" id="IPR004143">
    <property type="entry name" value="BPL_LPL_catalytic"/>
</dbReference>
<proteinExistence type="predicted"/>
<evidence type="ECO:0000259" key="2">
    <source>
        <dbReference type="PROSITE" id="PS51733"/>
    </source>
</evidence>
<organism evidence="3 4">
    <name type="scientific">Peloplasma aerotolerans</name>
    <dbReference type="NCBI Taxonomy" id="3044389"/>
    <lineage>
        <taxon>Bacteria</taxon>
        <taxon>Bacillati</taxon>
        <taxon>Mycoplasmatota</taxon>
        <taxon>Mollicutes</taxon>
        <taxon>Acholeplasmatales</taxon>
        <taxon>Acholeplasmataceae</taxon>
        <taxon>Peloplasma</taxon>
    </lineage>
</organism>
<dbReference type="EMBL" id="JASCXW010000017">
    <property type="protein sequence ID" value="MDI6453082.1"/>
    <property type="molecule type" value="Genomic_DNA"/>
</dbReference>
<dbReference type="GO" id="GO:0005737">
    <property type="term" value="C:cytoplasm"/>
    <property type="evidence" value="ECO:0007669"/>
    <property type="project" value="TreeGrafter"/>
</dbReference>
<dbReference type="PROSITE" id="PS51733">
    <property type="entry name" value="BPL_LPL_CATALYTIC"/>
    <property type="match status" value="1"/>
</dbReference>
<dbReference type="NCBIfam" id="TIGR00121">
    <property type="entry name" value="birA_ligase"/>
    <property type="match status" value="1"/>
</dbReference>
<dbReference type="EC" id="6.3.4.15" evidence="3"/>
<comment type="caution">
    <text evidence="3">The sequence shown here is derived from an EMBL/GenBank/DDBJ whole genome shotgun (WGS) entry which is preliminary data.</text>
</comment>
<dbReference type="RefSeq" id="WP_282839511.1">
    <property type="nucleotide sequence ID" value="NZ_JASCXW010000017.1"/>
</dbReference>
<keyword evidence="1 3" id="KW-0436">Ligase</keyword>
<dbReference type="GO" id="GO:0004077">
    <property type="term" value="F:biotin--[biotin carboxyl-carrier protein] ligase activity"/>
    <property type="evidence" value="ECO:0007669"/>
    <property type="project" value="UniProtKB-EC"/>
</dbReference>
<evidence type="ECO:0000313" key="3">
    <source>
        <dbReference type="EMBL" id="MDI6453082.1"/>
    </source>
</evidence>
<evidence type="ECO:0000256" key="1">
    <source>
        <dbReference type="ARBA" id="ARBA00022598"/>
    </source>
</evidence>
<sequence length="237" mass="27279">MNKLYFETIDSTNTYLKKNYLDLKHNTWLSTNHQTSGKGRISKSWYGNENSLMCSLLLKTNLAYDQISLIPLLAAKSLHQVLIKYHPDIKIKWPNDLLIDNKKIAGILVESMTQENKVTAIIIGFGININHQTFTPEIKDLATSLFLKTNQVYDKEVIYQELIKQFDMDYQAYQKDSQFIIDYCNLHHALTNKTITFTDLEVYQQAKVITILDNGHLLVKAKDKEMSLSSGEVSIIK</sequence>
<protein>
    <submittedName>
        <fullName evidence="3">Biotin--[acetyl-CoA-carboxylase] ligase</fullName>
        <ecNumber evidence="3">6.3.4.15</ecNumber>
    </submittedName>
</protein>